<reference evidence="4 5" key="1">
    <citation type="submission" date="2019-01" db="EMBL/GenBank/DDBJ databases">
        <title>Complete genome sequence of Campylobacter bacteriophage CP20.</title>
        <authorList>
            <person name="Connerton I.F."/>
        </authorList>
    </citation>
    <scope>NUCLEOTIDE SEQUENCE [LARGE SCALE GENOMIC DNA]</scope>
</reference>
<name>A0A410T705_9CAUD</name>
<dbReference type="EMBL" id="MK408758">
    <property type="protein sequence ID" value="QAU04788.1"/>
    <property type="molecule type" value="Genomic_DNA"/>
</dbReference>
<comment type="subcellular location">
    <subcellularLocation>
        <location evidence="1">Virion</location>
    </subcellularLocation>
</comment>
<dbReference type="GO" id="GO:0019028">
    <property type="term" value="C:viral capsid"/>
    <property type="evidence" value="ECO:0007669"/>
    <property type="project" value="UniProtKB-KW"/>
</dbReference>
<keyword evidence="3" id="KW-0946">Virion</keyword>
<dbReference type="Proteomes" id="UP000290538">
    <property type="component" value="Segment"/>
</dbReference>
<evidence type="ECO:0000313" key="5">
    <source>
        <dbReference type="Proteomes" id="UP000290538"/>
    </source>
</evidence>
<dbReference type="InterPro" id="IPR010762">
    <property type="entry name" value="Gp23/Gp24_T4-like"/>
</dbReference>
<sequence>MDKNVSLNEKVESYIKDSRYAALNESEAVLMSTLLSNTALASQGALVGESVISSDIAKFTPILMPIVRRVYPALVANQLLGIQPLTMPTGYIYALVNRYTGNKKDGAVSPVGKAQILVFEANVTKGDTVTGTTSTATGKIIHVEKDGKTALVQLTNDKKFQNEEANKGTRIVNVYSNEATFHKILETYSGPYSTADGEKLAEDMNTVGFGIEKDTVEAKTRKLKAEYTLEMYEDLKNQHGVLADEHLANLIAAEMQTEIDREIINFVNNTATVVADTLSPGHEHKEAGRWEIERYRCNAIKIDLEARNIGLMTRRGSGNTLLVSPKVATMLDQIGTFKFASSSSNIATDVFTGNVGTYDGRYNVIVDQYAKSDYITVLYKGSTAQDSLGFFCPYVPLSFQKVMNQESGQPGMIARTRYGLATNPLEPENYARTFGVDLTGTILA</sequence>
<evidence type="ECO:0000313" key="4">
    <source>
        <dbReference type="EMBL" id="QAU04788.1"/>
    </source>
</evidence>
<organism evidence="4 5">
    <name type="scientific">Campylobacter phage CP20</name>
    <dbReference type="NCBI Taxonomy" id="2506428"/>
    <lineage>
        <taxon>Viruses</taxon>
        <taxon>Duplodnaviria</taxon>
        <taxon>Heunggongvirae</taxon>
        <taxon>Uroviricota</taxon>
        <taxon>Caudoviricetes</taxon>
        <taxon>Connertonviridae</taxon>
        <taxon>Firehammervirus</taxon>
        <taxon>Firehammervirus CPt10</taxon>
    </lineage>
</organism>
<evidence type="ECO:0000256" key="1">
    <source>
        <dbReference type="ARBA" id="ARBA00004328"/>
    </source>
</evidence>
<evidence type="ECO:0000256" key="3">
    <source>
        <dbReference type="ARBA" id="ARBA00022844"/>
    </source>
</evidence>
<keyword evidence="2" id="KW-0167">Capsid protein</keyword>
<dbReference type="Pfam" id="PF07068">
    <property type="entry name" value="Gp23"/>
    <property type="match status" value="1"/>
</dbReference>
<evidence type="ECO:0000256" key="2">
    <source>
        <dbReference type="ARBA" id="ARBA00022561"/>
    </source>
</evidence>
<accession>A0A410T705</accession>
<proteinExistence type="predicted"/>
<protein>
    <submittedName>
        <fullName evidence="4">Major capsid protein</fullName>
    </submittedName>
</protein>